<name>A0ABV9D141_9GAMM</name>
<keyword evidence="1" id="KW-0812">Transmembrane</keyword>
<evidence type="ECO:0000256" key="1">
    <source>
        <dbReference type="SAM" id="Phobius"/>
    </source>
</evidence>
<keyword evidence="3" id="KW-1185">Reference proteome</keyword>
<organism evidence="2 3">
    <name type="scientific">Chromohalobacter sarecensis</name>
    <dbReference type="NCBI Taxonomy" id="245294"/>
    <lineage>
        <taxon>Bacteria</taxon>
        <taxon>Pseudomonadati</taxon>
        <taxon>Pseudomonadota</taxon>
        <taxon>Gammaproteobacteria</taxon>
        <taxon>Oceanospirillales</taxon>
        <taxon>Halomonadaceae</taxon>
        <taxon>Chromohalobacter</taxon>
    </lineage>
</organism>
<dbReference type="RefSeq" id="WP_246968055.1">
    <property type="nucleotide sequence ID" value="NZ_JAKGAN010000001.1"/>
</dbReference>
<protein>
    <submittedName>
        <fullName evidence="2">Uncharacterized protein</fullName>
    </submittedName>
</protein>
<keyword evidence="1" id="KW-1133">Transmembrane helix</keyword>
<sequence>MIWHLIAALFAGLGTAGIGLLLRFISAKRLPRWIVPALGGLGMLGYQVYYEYSWLSFKQQQLPDSAEVVDVEYGSMLWRPWTYMYPMPVAFEVIDRDHLSATEADGERMVEFFLYRFEKQVADRVTHQAYLMHCDAREWVPLVGNERQPDASALHEIGADTPLYQALCETPRA</sequence>
<feature type="transmembrane region" description="Helical" evidence="1">
    <location>
        <begin position="33"/>
        <end position="50"/>
    </location>
</feature>
<keyword evidence="1" id="KW-0472">Membrane</keyword>
<evidence type="ECO:0000313" key="3">
    <source>
        <dbReference type="Proteomes" id="UP001596030"/>
    </source>
</evidence>
<evidence type="ECO:0000313" key="2">
    <source>
        <dbReference type="EMBL" id="MFC4538448.1"/>
    </source>
</evidence>
<reference evidence="3" key="1">
    <citation type="journal article" date="2019" name="Int. J. Syst. Evol. Microbiol.">
        <title>The Global Catalogue of Microorganisms (GCM) 10K type strain sequencing project: providing services to taxonomists for standard genome sequencing and annotation.</title>
        <authorList>
            <consortium name="The Broad Institute Genomics Platform"/>
            <consortium name="The Broad Institute Genome Sequencing Center for Infectious Disease"/>
            <person name="Wu L."/>
            <person name="Ma J."/>
        </authorList>
    </citation>
    <scope>NUCLEOTIDE SEQUENCE [LARGE SCALE GENOMIC DNA]</scope>
    <source>
        <strain evidence="3">CGMCC 1.12121</strain>
    </source>
</reference>
<feature type="transmembrane region" description="Helical" evidence="1">
    <location>
        <begin position="6"/>
        <end position="26"/>
    </location>
</feature>
<gene>
    <name evidence="2" type="ORF">ACFO0U_06635</name>
</gene>
<dbReference type="Proteomes" id="UP001596030">
    <property type="component" value="Unassembled WGS sequence"/>
</dbReference>
<accession>A0ABV9D141</accession>
<dbReference type="EMBL" id="JBHSEU010000010">
    <property type="protein sequence ID" value="MFC4538448.1"/>
    <property type="molecule type" value="Genomic_DNA"/>
</dbReference>
<comment type="caution">
    <text evidence="2">The sequence shown here is derived from an EMBL/GenBank/DDBJ whole genome shotgun (WGS) entry which is preliminary data.</text>
</comment>
<proteinExistence type="predicted"/>